<evidence type="ECO:0000313" key="1">
    <source>
        <dbReference type="EMBL" id="KAJ7986791.1"/>
    </source>
</evidence>
<reference evidence="1" key="1">
    <citation type="submission" date="2021-05" db="EMBL/GenBank/DDBJ databases">
        <authorList>
            <person name="Pan Q."/>
            <person name="Jouanno E."/>
            <person name="Zahm M."/>
            <person name="Klopp C."/>
            <person name="Cabau C."/>
            <person name="Louis A."/>
            <person name="Berthelot C."/>
            <person name="Parey E."/>
            <person name="Roest Crollius H."/>
            <person name="Montfort J."/>
            <person name="Robinson-Rechavi M."/>
            <person name="Bouchez O."/>
            <person name="Lampietro C."/>
            <person name="Lopez Roques C."/>
            <person name="Donnadieu C."/>
            <person name="Postlethwait J."/>
            <person name="Bobe J."/>
            <person name="Dillon D."/>
            <person name="Chandos A."/>
            <person name="von Hippel F."/>
            <person name="Guiguen Y."/>
        </authorList>
    </citation>
    <scope>NUCLEOTIDE SEQUENCE</scope>
    <source>
        <strain evidence="1">YG-Jan2019</strain>
    </source>
</reference>
<gene>
    <name evidence="1" type="ORF">DPEC_G00332040</name>
</gene>
<evidence type="ECO:0000313" key="2">
    <source>
        <dbReference type="Proteomes" id="UP001157502"/>
    </source>
</evidence>
<dbReference type="Proteomes" id="UP001157502">
    <property type="component" value="Chromosome 33"/>
</dbReference>
<sequence>MSSLLKIFKYKWKTYRHRFVPWIVFNLRKNERSVRQVTERSKDRLVSDEEVSKTLIRFFRALLRNDLARQGEVLRLLSTSTQIRYLSPEDNERPEKGEPGREHRRPMETMLNTTGFYIERKPSSLPFAGTGVFVTRGMVPKGTTVAMYPGTIYQTFEPILFQSIWNPFIFRCIDFILIDGNDKGISKMIYRSCSGRDRIGPFGLCDATWLTANPKNPLAVGQYVNNCSKDRAANVYYQEYEVPEEFPLELRQYLPNVNYRHDTQRTLRCVVLVALRDIHPGEELFSNYFTIVN</sequence>
<protein>
    <submittedName>
        <fullName evidence="1">Uncharacterized protein</fullName>
    </submittedName>
</protein>
<organism evidence="1 2">
    <name type="scientific">Dallia pectoralis</name>
    <name type="common">Alaska blackfish</name>
    <dbReference type="NCBI Taxonomy" id="75939"/>
    <lineage>
        <taxon>Eukaryota</taxon>
        <taxon>Metazoa</taxon>
        <taxon>Chordata</taxon>
        <taxon>Craniata</taxon>
        <taxon>Vertebrata</taxon>
        <taxon>Euteleostomi</taxon>
        <taxon>Actinopterygii</taxon>
        <taxon>Neopterygii</taxon>
        <taxon>Teleostei</taxon>
        <taxon>Protacanthopterygii</taxon>
        <taxon>Esociformes</taxon>
        <taxon>Umbridae</taxon>
        <taxon>Dallia</taxon>
    </lineage>
</organism>
<accession>A0ACC2F612</accession>
<proteinExistence type="predicted"/>
<name>A0ACC2F612_DALPE</name>
<comment type="caution">
    <text evidence="1">The sequence shown here is derived from an EMBL/GenBank/DDBJ whole genome shotgun (WGS) entry which is preliminary data.</text>
</comment>
<keyword evidence="2" id="KW-1185">Reference proteome</keyword>
<dbReference type="EMBL" id="CM055760">
    <property type="protein sequence ID" value="KAJ7986791.1"/>
    <property type="molecule type" value="Genomic_DNA"/>
</dbReference>